<dbReference type="SUPFAM" id="SSF81324">
    <property type="entry name" value="Voltage-gated potassium channels"/>
    <property type="match status" value="1"/>
</dbReference>
<comment type="caution">
    <text evidence="7">The sequence shown here is derived from an EMBL/GenBank/DDBJ whole genome shotgun (WGS) entry which is preliminary data.</text>
</comment>
<evidence type="ECO:0000256" key="1">
    <source>
        <dbReference type="ARBA" id="ARBA00004141"/>
    </source>
</evidence>
<evidence type="ECO:0000313" key="8">
    <source>
        <dbReference type="Proteomes" id="UP000649617"/>
    </source>
</evidence>
<reference evidence="7" key="1">
    <citation type="submission" date="2021-02" db="EMBL/GenBank/DDBJ databases">
        <authorList>
            <person name="Dougan E. K."/>
            <person name="Rhodes N."/>
            <person name="Thang M."/>
            <person name="Chan C."/>
        </authorList>
    </citation>
    <scope>NUCLEOTIDE SEQUENCE</scope>
</reference>
<dbReference type="InterPro" id="IPR027359">
    <property type="entry name" value="Volt_channel_dom_sf"/>
</dbReference>
<dbReference type="InterPro" id="IPR005821">
    <property type="entry name" value="Ion_trans_dom"/>
</dbReference>
<feature type="domain" description="Ion transport" evidence="6">
    <location>
        <begin position="16"/>
        <end position="171"/>
    </location>
</feature>
<keyword evidence="2 5" id="KW-0812">Transmembrane</keyword>
<dbReference type="OrthoDB" id="481657at2759"/>
<dbReference type="AlphaFoldDB" id="A0A812RAX2"/>
<feature type="non-terminal residue" evidence="7">
    <location>
        <position position="1"/>
    </location>
</feature>
<evidence type="ECO:0000313" key="7">
    <source>
        <dbReference type="EMBL" id="CAE7431713.1"/>
    </source>
</evidence>
<feature type="transmembrane region" description="Helical" evidence="5">
    <location>
        <begin position="12"/>
        <end position="32"/>
    </location>
</feature>
<evidence type="ECO:0000256" key="3">
    <source>
        <dbReference type="ARBA" id="ARBA00022989"/>
    </source>
</evidence>
<dbReference type="GO" id="GO:0005216">
    <property type="term" value="F:monoatomic ion channel activity"/>
    <property type="evidence" value="ECO:0007669"/>
    <property type="project" value="InterPro"/>
</dbReference>
<dbReference type="EMBL" id="CAJNIZ010019821">
    <property type="protein sequence ID" value="CAE7431713.1"/>
    <property type="molecule type" value="Genomic_DNA"/>
</dbReference>
<name>A0A812RAX2_SYMPI</name>
<dbReference type="GO" id="GO:0016020">
    <property type="term" value="C:membrane"/>
    <property type="evidence" value="ECO:0007669"/>
    <property type="project" value="UniProtKB-SubCell"/>
</dbReference>
<dbReference type="Proteomes" id="UP000649617">
    <property type="component" value="Unassembled WGS sequence"/>
</dbReference>
<dbReference type="Pfam" id="PF00520">
    <property type="entry name" value="Ion_trans"/>
    <property type="match status" value="1"/>
</dbReference>
<keyword evidence="8" id="KW-1185">Reference proteome</keyword>
<feature type="transmembrane region" description="Helical" evidence="5">
    <location>
        <begin position="148"/>
        <end position="168"/>
    </location>
</feature>
<comment type="subcellular location">
    <subcellularLocation>
        <location evidence="1">Membrane</location>
        <topology evidence="1">Multi-pass membrane protein</topology>
    </subcellularLocation>
</comment>
<evidence type="ECO:0000256" key="2">
    <source>
        <dbReference type="ARBA" id="ARBA00022692"/>
    </source>
</evidence>
<accession>A0A812RAX2</accession>
<organism evidence="7 8">
    <name type="scientific">Symbiodinium pilosum</name>
    <name type="common">Dinoflagellate</name>
    <dbReference type="NCBI Taxonomy" id="2952"/>
    <lineage>
        <taxon>Eukaryota</taxon>
        <taxon>Sar</taxon>
        <taxon>Alveolata</taxon>
        <taxon>Dinophyceae</taxon>
        <taxon>Suessiales</taxon>
        <taxon>Symbiodiniaceae</taxon>
        <taxon>Symbiodinium</taxon>
    </lineage>
</organism>
<proteinExistence type="predicted"/>
<keyword evidence="3 5" id="KW-1133">Transmembrane helix</keyword>
<evidence type="ECO:0000259" key="6">
    <source>
        <dbReference type="Pfam" id="PF00520"/>
    </source>
</evidence>
<evidence type="ECO:0000256" key="4">
    <source>
        <dbReference type="ARBA" id="ARBA00023136"/>
    </source>
</evidence>
<feature type="transmembrane region" description="Helical" evidence="5">
    <location>
        <begin position="52"/>
        <end position="71"/>
    </location>
</feature>
<keyword evidence="4 5" id="KW-0472">Membrane</keyword>
<protein>
    <submittedName>
        <fullName evidence="7">Pkd2 protein</fullName>
    </submittedName>
</protein>
<dbReference type="Gene3D" id="1.20.120.350">
    <property type="entry name" value="Voltage-gated potassium channels. Chain C"/>
    <property type="match status" value="1"/>
</dbReference>
<gene>
    <name evidence="7" type="primary">pkd2</name>
    <name evidence="7" type="ORF">SPIL2461_LOCUS10562</name>
</gene>
<feature type="transmembrane region" description="Helical" evidence="5">
    <location>
        <begin position="83"/>
        <end position="103"/>
    </location>
</feature>
<evidence type="ECO:0000256" key="5">
    <source>
        <dbReference type="SAM" id="Phobius"/>
    </source>
</evidence>
<sequence length="179" mass="20381">MPSPWQLQLRRVLRSTYWDIFTGVTIIVDVAFTCIDIDKRALGDVPPWWLEVGSGLCLCIYALELAAVFAVRGCAVLQEAWTLLDIIIVGSGVLQLVLKFVGVSLDSVAVLRPLRVVRIMRLFRLFRKFSMLKELRKLISMTASCFKTLCWSFLFCFIVMTSWAMLAVEMLQPVMPNLE</sequence>